<evidence type="ECO:0000313" key="6">
    <source>
        <dbReference type="EMBL" id="CAF1601459.1"/>
    </source>
</evidence>
<gene>
    <name evidence="6" type="ORF">GPM918_LOCUS42469</name>
    <name evidence="7" type="ORF">SRO942_LOCUS43709</name>
</gene>
<dbReference type="InterPro" id="IPR052032">
    <property type="entry name" value="ATP-dep_AA_Ligase"/>
</dbReference>
<feature type="domain" description="ATP-grasp" evidence="5">
    <location>
        <begin position="147"/>
        <end position="347"/>
    </location>
</feature>
<reference evidence="6" key="1">
    <citation type="submission" date="2021-02" db="EMBL/GenBank/DDBJ databases">
        <authorList>
            <person name="Nowell W R."/>
        </authorList>
    </citation>
    <scope>NUCLEOTIDE SEQUENCE</scope>
</reference>
<evidence type="ECO:0000313" key="7">
    <source>
        <dbReference type="EMBL" id="CAF4478794.1"/>
    </source>
</evidence>
<accession>A0A816ASL5</accession>
<dbReference type="SUPFAM" id="SSF56059">
    <property type="entry name" value="Glutathione synthetase ATP-binding domain-like"/>
    <property type="match status" value="1"/>
</dbReference>
<evidence type="ECO:0000256" key="2">
    <source>
        <dbReference type="ARBA" id="ARBA00022741"/>
    </source>
</evidence>
<evidence type="ECO:0000313" key="8">
    <source>
        <dbReference type="Proteomes" id="UP000663829"/>
    </source>
</evidence>
<dbReference type="GO" id="GO:0046872">
    <property type="term" value="F:metal ion binding"/>
    <property type="evidence" value="ECO:0007669"/>
    <property type="project" value="InterPro"/>
</dbReference>
<dbReference type="InterPro" id="IPR011761">
    <property type="entry name" value="ATP-grasp"/>
</dbReference>
<dbReference type="GO" id="GO:0005524">
    <property type="term" value="F:ATP binding"/>
    <property type="evidence" value="ECO:0007669"/>
    <property type="project" value="UniProtKB-UniRule"/>
</dbReference>
<evidence type="ECO:0000256" key="4">
    <source>
        <dbReference type="PROSITE-ProRule" id="PRU00409"/>
    </source>
</evidence>
<proteinExistence type="predicted"/>
<dbReference type="AlphaFoldDB" id="A0A816ASL5"/>
<comment type="caution">
    <text evidence="6">The sequence shown here is derived from an EMBL/GenBank/DDBJ whole genome shotgun (WGS) entry which is preliminary data.</text>
</comment>
<keyword evidence="1" id="KW-0436">Ligase</keyword>
<organism evidence="6 8">
    <name type="scientific">Didymodactylos carnosus</name>
    <dbReference type="NCBI Taxonomy" id="1234261"/>
    <lineage>
        <taxon>Eukaryota</taxon>
        <taxon>Metazoa</taxon>
        <taxon>Spiralia</taxon>
        <taxon>Gnathifera</taxon>
        <taxon>Rotifera</taxon>
        <taxon>Eurotatoria</taxon>
        <taxon>Bdelloidea</taxon>
        <taxon>Philodinida</taxon>
        <taxon>Philodinidae</taxon>
        <taxon>Didymodactylos</taxon>
    </lineage>
</organism>
<keyword evidence="2 4" id="KW-0547">Nucleotide-binding</keyword>
<dbReference type="EMBL" id="CAJNOQ010035823">
    <property type="protein sequence ID" value="CAF1601459.1"/>
    <property type="molecule type" value="Genomic_DNA"/>
</dbReference>
<dbReference type="GO" id="GO:0016874">
    <property type="term" value="F:ligase activity"/>
    <property type="evidence" value="ECO:0007669"/>
    <property type="project" value="UniProtKB-KW"/>
</dbReference>
<dbReference type="PANTHER" id="PTHR43585:SF2">
    <property type="entry name" value="ATP-GRASP ENZYME FSQD"/>
    <property type="match status" value="1"/>
</dbReference>
<dbReference type="PROSITE" id="PS50975">
    <property type="entry name" value="ATP_GRASP"/>
    <property type="match status" value="1"/>
</dbReference>
<keyword evidence="8" id="KW-1185">Reference proteome</keyword>
<name>A0A816ASL5_9BILA</name>
<dbReference type="Gene3D" id="3.30.470.20">
    <property type="entry name" value="ATP-grasp fold, B domain"/>
    <property type="match status" value="1"/>
</dbReference>
<protein>
    <recommendedName>
        <fullName evidence="5">ATP-grasp domain-containing protein</fullName>
    </recommendedName>
</protein>
<dbReference type="EMBL" id="CAJOBC010102243">
    <property type="protein sequence ID" value="CAF4478794.1"/>
    <property type="molecule type" value="Genomic_DNA"/>
</dbReference>
<evidence type="ECO:0000256" key="3">
    <source>
        <dbReference type="ARBA" id="ARBA00022840"/>
    </source>
</evidence>
<sequence length="455" mass="52611">MSPNVYKQSNELLLLVVGYGSLKRLNIFKQLHQLIQQQRQTITLLCLHEEIATWLYPSLIQHWIVVPHFQSTTPYESVSAIQKYLSEYFPHHKEQPNAILTFDEDCVVLTNFLSFHYHLPTTCSTMEQIMNVKDKYKLRQYCQQWNEQHSPVESIPVPFFTQTQSTSRETQQQFKMHPHLRNNPNRKFIMKPRVGAGKCFISKINSLTEWDLIFSTATSSMKKNLFIEEYFDGNEIDVDLILQHGEIKFLSISDNNCPLNDTFMQETGSCIPSRLPLDIQYRTLEIVKHLIKCFDLQNGCLHLEAKCSKELTMPIEINMRLGGAETCVMVQQCYRINLIELILNVALQIPITGNSCDDIGDMIVRPFDQYLASINFHSLENGLVKSIDVDKSLYQEKRMKELVIFKQGGDTITVPPMGFDSCYGWLVVSSNESQDDAENYLEILAPKIRLHLENL</sequence>
<evidence type="ECO:0000256" key="1">
    <source>
        <dbReference type="ARBA" id="ARBA00022598"/>
    </source>
</evidence>
<evidence type="ECO:0000259" key="5">
    <source>
        <dbReference type="PROSITE" id="PS50975"/>
    </source>
</evidence>
<dbReference type="Pfam" id="PF13535">
    <property type="entry name" value="ATP-grasp_4"/>
    <property type="match status" value="1"/>
</dbReference>
<dbReference type="PANTHER" id="PTHR43585">
    <property type="entry name" value="FUMIPYRROLE BIOSYNTHESIS PROTEIN C"/>
    <property type="match status" value="1"/>
</dbReference>
<dbReference type="Proteomes" id="UP000681722">
    <property type="component" value="Unassembled WGS sequence"/>
</dbReference>
<dbReference type="Proteomes" id="UP000663829">
    <property type="component" value="Unassembled WGS sequence"/>
</dbReference>
<dbReference type="OrthoDB" id="6109609at2759"/>
<keyword evidence="3 4" id="KW-0067">ATP-binding</keyword>